<dbReference type="EMBL" id="CP061538">
    <property type="protein sequence ID" value="QNV39827.1"/>
    <property type="molecule type" value="Genomic_DNA"/>
</dbReference>
<evidence type="ECO:0000313" key="1">
    <source>
        <dbReference type="EMBL" id="QNV39827.1"/>
    </source>
</evidence>
<dbReference type="RefSeq" id="WP_190617425.1">
    <property type="nucleotide sequence ID" value="NZ_CP061538.1"/>
</dbReference>
<protein>
    <submittedName>
        <fullName evidence="1">Uncharacterized protein</fullName>
    </submittedName>
</protein>
<dbReference type="KEGG" id="rama:IDM48_10840"/>
<accession>A0A7H2BJI1</accession>
<name>A0A7H2BJI1_9MICC</name>
<sequence>MLSSQILKRLGQGKKTMADLRFDYGLLQELIDTFENTRSGFETLAGSTCPTCSSEDPVAEHHASTVKDQEKKLLSDAVTSFTHAKDGAQDAYDAFKAADGAGEGK</sequence>
<keyword evidence="2" id="KW-1185">Reference proteome</keyword>
<dbReference type="Proteomes" id="UP000516421">
    <property type="component" value="Chromosome"/>
</dbReference>
<reference evidence="1 2" key="1">
    <citation type="submission" date="2020-09" db="EMBL/GenBank/DDBJ databases">
        <title>Investigation of environmental microbe.</title>
        <authorList>
            <person name="Ou Y."/>
            <person name="Kang Q."/>
        </authorList>
    </citation>
    <scope>NUCLEOTIDE SEQUENCE [LARGE SCALE GENOMIC DNA]</scope>
    <source>
        <strain evidence="1 2">KJZ-9</strain>
    </source>
</reference>
<gene>
    <name evidence="1" type="ORF">IDM48_10840</name>
</gene>
<proteinExistence type="predicted"/>
<dbReference type="AlphaFoldDB" id="A0A7H2BJI1"/>
<organism evidence="1 2">
    <name type="scientific">Rothia amarae</name>
    <dbReference type="NCBI Taxonomy" id="169480"/>
    <lineage>
        <taxon>Bacteria</taxon>
        <taxon>Bacillati</taxon>
        <taxon>Actinomycetota</taxon>
        <taxon>Actinomycetes</taxon>
        <taxon>Micrococcales</taxon>
        <taxon>Micrococcaceae</taxon>
        <taxon>Rothia</taxon>
    </lineage>
</organism>
<evidence type="ECO:0000313" key="2">
    <source>
        <dbReference type="Proteomes" id="UP000516421"/>
    </source>
</evidence>